<name>A0A8J6NV60_9BACT</name>
<dbReference type="EMBL" id="JACNIG010000051">
    <property type="protein sequence ID" value="MBC8430525.1"/>
    <property type="molecule type" value="Genomic_DNA"/>
</dbReference>
<dbReference type="Proteomes" id="UP000605201">
    <property type="component" value="Unassembled WGS sequence"/>
</dbReference>
<comment type="caution">
    <text evidence="1">The sequence shown here is derived from an EMBL/GenBank/DDBJ whole genome shotgun (WGS) entry which is preliminary data.</text>
</comment>
<organism evidence="1 2">
    <name type="scientific">Candidatus Desulfatibia vada</name>
    <dbReference type="NCBI Taxonomy" id="2841696"/>
    <lineage>
        <taxon>Bacteria</taxon>
        <taxon>Pseudomonadati</taxon>
        <taxon>Thermodesulfobacteriota</taxon>
        <taxon>Desulfobacteria</taxon>
        <taxon>Desulfobacterales</taxon>
        <taxon>Desulfobacterales incertae sedis</taxon>
        <taxon>Candidatus Desulfatibia</taxon>
    </lineage>
</organism>
<evidence type="ECO:0000313" key="2">
    <source>
        <dbReference type="Proteomes" id="UP000605201"/>
    </source>
</evidence>
<gene>
    <name evidence="1" type="ORF">H8D96_01270</name>
</gene>
<dbReference type="AlphaFoldDB" id="A0A8J6NV60"/>
<evidence type="ECO:0008006" key="3">
    <source>
        <dbReference type="Google" id="ProtNLM"/>
    </source>
</evidence>
<sequence length="108" mass="11682">MNKNLVINASPIILLGKADLLKTISPLAKRWIIPDGVIHEVQAKRPIDSYLSGLASNSEVVRKTVLNIHPSIAAWDLGHGESEVLTLALEKPRAGVVLDDLQAGAKMR</sequence>
<dbReference type="InterPro" id="IPR021799">
    <property type="entry name" value="PIN-like_prokaryotic"/>
</dbReference>
<evidence type="ECO:0000313" key="1">
    <source>
        <dbReference type="EMBL" id="MBC8430525.1"/>
    </source>
</evidence>
<dbReference type="Pfam" id="PF11848">
    <property type="entry name" value="DUF3368"/>
    <property type="match status" value="1"/>
</dbReference>
<proteinExistence type="predicted"/>
<protein>
    <recommendedName>
        <fullName evidence="3">DUF3368 domain-containing protein</fullName>
    </recommendedName>
</protein>
<reference evidence="1 2" key="1">
    <citation type="submission" date="2020-08" db="EMBL/GenBank/DDBJ databases">
        <title>Bridging the membrane lipid divide: bacteria of the FCB group superphylum have the potential to synthesize archaeal ether lipids.</title>
        <authorList>
            <person name="Villanueva L."/>
            <person name="Von Meijenfeldt F.A.B."/>
            <person name="Westbye A.B."/>
            <person name="Yadav S."/>
            <person name="Hopmans E.C."/>
            <person name="Dutilh B.E."/>
            <person name="Sinninghe Damste J.S."/>
        </authorList>
    </citation>
    <scope>NUCLEOTIDE SEQUENCE [LARGE SCALE GENOMIC DNA]</scope>
    <source>
        <strain evidence="1">NIOZ-UU17</strain>
    </source>
</reference>
<accession>A0A8J6NV60</accession>